<gene>
    <name evidence="2" type="ORF">B1B_04969</name>
</gene>
<dbReference type="CDD" id="cd24017">
    <property type="entry name" value="ASKHA_T2SSL_N"/>
    <property type="match status" value="1"/>
</dbReference>
<comment type="caution">
    <text evidence="2">The sequence shown here is derived from an EMBL/GenBank/DDBJ whole genome shotgun (WGS) entry which is preliminary data.</text>
</comment>
<dbReference type="GO" id="GO:0015628">
    <property type="term" value="P:protein secretion by the type II secretion system"/>
    <property type="evidence" value="ECO:0007669"/>
    <property type="project" value="InterPro"/>
</dbReference>
<dbReference type="AlphaFoldDB" id="T1BPP9"/>
<reference evidence="2" key="1">
    <citation type="submission" date="2013-08" db="EMBL/GenBank/DDBJ databases">
        <authorList>
            <person name="Mendez C."/>
            <person name="Richter M."/>
            <person name="Ferrer M."/>
            <person name="Sanchez J."/>
        </authorList>
    </citation>
    <scope>NUCLEOTIDE SEQUENCE</scope>
</reference>
<dbReference type="PIRSF" id="PIRSF015761">
    <property type="entry name" value="Protein_L"/>
    <property type="match status" value="1"/>
</dbReference>
<organism evidence="2">
    <name type="scientific">mine drainage metagenome</name>
    <dbReference type="NCBI Taxonomy" id="410659"/>
    <lineage>
        <taxon>unclassified sequences</taxon>
        <taxon>metagenomes</taxon>
        <taxon>ecological metagenomes</taxon>
    </lineage>
</organism>
<dbReference type="InterPro" id="IPR024230">
    <property type="entry name" value="GspL_cyto_dom"/>
</dbReference>
<dbReference type="SUPFAM" id="SSF53067">
    <property type="entry name" value="Actin-like ATPase domain"/>
    <property type="match status" value="1"/>
</dbReference>
<evidence type="ECO:0000313" key="2">
    <source>
        <dbReference type="EMBL" id="EQD70538.1"/>
    </source>
</evidence>
<sequence>MAEQIFIRLNPDSEDVDWWVLDAQGHRRGGIGHGRLDALANRAHGRRALVIVPSSCITFTEVRLPVRSRRRWAEAIPFVLEDLLATDVEELHFAHGEPNPAGLLPVAIVDRNRMADWMAALEASGIRPDVLWPDIVLVPWIPGRWSLAREKNRITLRWGREQGCTLEDPLAEAVFKRLWAASPADSRPREIVFYGAADDPFLLNIRSEPGREMVTWTLGEPSASEEASRGPVTGFNLLQGAWAPGHHRQETWTRWKPSVFLAAGWAGLLALYLLVRVVQVNGEERLWHTRLHQAFHSALPGQPYVSPRAQIEQVLRQGGDRSRRTREFMAFLAHASDERSPAIRMVSLHYGPAGLLMHLTSPSRVLTESYLHALARTTRLRPSQVHWLVKSGRVQAFIQYRLGHKSP</sequence>
<dbReference type="Gene3D" id="3.30.420.380">
    <property type="match status" value="1"/>
</dbReference>
<dbReference type="EMBL" id="AUZY01003111">
    <property type="protein sequence ID" value="EQD70538.1"/>
    <property type="molecule type" value="Genomic_DNA"/>
</dbReference>
<reference evidence="2" key="2">
    <citation type="journal article" date="2014" name="ISME J.">
        <title>Microbial stratification in low pH oxic and suboxic macroscopic growths along an acid mine drainage.</title>
        <authorList>
            <person name="Mendez-Garcia C."/>
            <person name="Mesa V."/>
            <person name="Sprenger R.R."/>
            <person name="Richter M."/>
            <person name="Diez M.S."/>
            <person name="Solano J."/>
            <person name="Bargiela R."/>
            <person name="Golyshina O.V."/>
            <person name="Manteca A."/>
            <person name="Ramos J.L."/>
            <person name="Gallego J.R."/>
            <person name="Llorente I."/>
            <person name="Martins Dos Santos V.A."/>
            <person name="Jensen O.N."/>
            <person name="Pelaez A.I."/>
            <person name="Sanchez J."/>
            <person name="Ferrer M."/>
        </authorList>
    </citation>
    <scope>NUCLEOTIDE SEQUENCE</scope>
</reference>
<accession>T1BPP9</accession>
<evidence type="ECO:0000259" key="1">
    <source>
        <dbReference type="Pfam" id="PF05134"/>
    </source>
</evidence>
<dbReference type="GO" id="GO:0009276">
    <property type="term" value="C:Gram-negative-bacterium-type cell wall"/>
    <property type="evidence" value="ECO:0007669"/>
    <property type="project" value="InterPro"/>
</dbReference>
<dbReference type="Pfam" id="PF05134">
    <property type="entry name" value="T2SSL"/>
    <property type="match status" value="1"/>
</dbReference>
<protein>
    <submittedName>
        <fullName evidence="2">General secretion pathway L</fullName>
    </submittedName>
</protein>
<proteinExistence type="predicted"/>
<name>T1BPP9_9ZZZZ</name>
<dbReference type="NCBIfam" id="TIGR01709">
    <property type="entry name" value="typeII_sec_gspL"/>
    <property type="match status" value="1"/>
</dbReference>
<dbReference type="InterPro" id="IPR007812">
    <property type="entry name" value="T2SS_protein-GspL"/>
</dbReference>
<dbReference type="InterPro" id="IPR043129">
    <property type="entry name" value="ATPase_NBD"/>
</dbReference>
<dbReference type="GO" id="GO:0015627">
    <property type="term" value="C:type II protein secretion system complex"/>
    <property type="evidence" value="ECO:0007669"/>
    <property type="project" value="InterPro"/>
</dbReference>
<feature type="domain" description="GspL cytoplasmic actin-ATPase-like" evidence="1">
    <location>
        <begin position="6"/>
        <end position="182"/>
    </location>
</feature>